<name>A0A1X6ZNH8_9RHOB</name>
<proteinExistence type="predicted"/>
<dbReference type="AlphaFoldDB" id="A0A1X6ZNH8"/>
<accession>A0A1X6ZNH8</accession>
<keyword evidence="2" id="KW-1185">Reference proteome</keyword>
<evidence type="ECO:0008006" key="3">
    <source>
        <dbReference type="Google" id="ProtNLM"/>
    </source>
</evidence>
<reference evidence="1 2" key="1">
    <citation type="submission" date="2017-03" db="EMBL/GenBank/DDBJ databases">
        <authorList>
            <person name="Afonso C.L."/>
            <person name="Miller P.J."/>
            <person name="Scott M.A."/>
            <person name="Spackman E."/>
            <person name="Goraichik I."/>
            <person name="Dimitrov K.M."/>
            <person name="Suarez D.L."/>
            <person name="Swayne D.E."/>
        </authorList>
    </citation>
    <scope>NUCLEOTIDE SEQUENCE [LARGE SCALE GENOMIC DNA]</scope>
    <source>
        <strain evidence="1 2">CECT 7751</strain>
    </source>
</reference>
<sequence length="154" mass="17350">MPLSRKTKALEPIAEATSMAFETELMQLRRIAARERQLRLSLEALEKRAADRFLDQVDELSGSDLTFADGQDRAWRDWISTRRSNLQAELALVLADKSERMGQLTRALGRRDIAARLHGASLSVDRRAALARELAGLQDLAVLLKGRARQDRLN</sequence>
<dbReference type="EMBL" id="FWFN01000005">
    <property type="protein sequence ID" value="SLN56435.1"/>
    <property type="molecule type" value="Genomic_DNA"/>
</dbReference>
<dbReference type="Proteomes" id="UP000193963">
    <property type="component" value="Unassembled WGS sequence"/>
</dbReference>
<protein>
    <recommendedName>
        <fullName evidence="3">Flagellar FliJ protein</fullName>
    </recommendedName>
</protein>
<organism evidence="1 2">
    <name type="scientific">Pseudooceanicola marinus</name>
    <dbReference type="NCBI Taxonomy" id="396013"/>
    <lineage>
        <taxon>Bacteria</taxon>
        <taxon>Pseudomonadati</taxon>
        <taxon>Pseudomonadota</taxon>
        <taxon>Alphaproteobacteria</taxon>
        <taxon>Rhodobacterales</taxon>
        <taxon>Paracoccaceae</taxon>
        <taxon>Pseudooceanicola</taxon>
    </lineage>
</organism>
<dbReference type="OrthoDB" id="7876524at2"/>
<gene>
    <name evidence="1" type="ORF">PSM7751_02800</name>
</gene>
<evidence type="ECO:0000313" key="1">
    <source>
        <dbReference type="EMBL" id="SLN56435.1"/>
    </source>
</evidence>
<evidence type="ECO:0000313" key="2">
    <source>
        <dbReference type="Proteomes" id="UP000193963"/>
    </source>
</evidence>
<dbReference type="RefSeq" id="WP_085888823.1">
    <property type="nucleotide sequence ID" value="NZ_FWFN01000005.1"/>
</dbReference>